<gene>
    <name evidence="1" type="ORF">AGR3A_Cc250111</name>
</gene>
<proteinExistence type="predicted"/>
<evidence type="ECO:0000313" key="1">
    <source>
        <dbReference type="EMBL" id="CUX19852.1"/>
    </source>
</evidence>
<sequence>MTDRPILFSREMVRALLAGRKTQTRRVIEPYMVAFGDSPLPNDVVSFTVVDASGRRVASPPFRPRVAVGDRLYVLETHYRYGHWEPKGAAKTKLGKQKWQFVEDSDEVIFDAPEVFRRGMHNADPHTPAWHKRTARFMFKKHSRLTLEVTNVKVERLQDISADDARAEGLQKLPATGRYVVEKGDQYFGQASHNPREVFQMLWDRINGEGAWDANPWVIAYTFVTIHANIDKVAA</sequence>
<reference evidence="2" key="1">
    <citation type="submission" date="2016-01" db="EMBL/GenBank/DDBJ databases">
        <authorList>
            <person name="Regsiter A."/>
            <person name="william w."/>
        </authorList>
    </citation>
    <scope>NUCLEOTIDE SEQUENCE [LARGE SCALE GENOMIC DNA]</scope>
    <source>
        <strain evidence="2">CFBP 6623</strain>
    </source>
</reference>
<evidence type="ECO:0000313" key="2">
    <source>
        <dbReference type="Proteomes" id="UP000191988"/>
    </source>
</evidence>
<dbReference type="RefSeq" id="WP_080842101.1">
    <property type="nucleotide sequence ID" value="NZ_LT009723.1"/>
</dbReference>
<dbReference type="AlphaFoldDB" id="A0A1S7PEC2"/>
<organism evidence="1 2">
    <name type="scientific">Agrobacterium tomkonis CFBP 6623</name>
    <dbReference type="NCBI Taxonomy" id="1183432"/>
    <lineage>
        <taxon>Bacteria</taxon>
        <taxon>Pseudomonadati</taxon>
        <taxon>Pseudomonadota</taxon>
        <taxon>Alphaproteobacteria</taxon>
        <taxon>Hyphomicrobiales</taxon>
        <taxon>Rhizobiaceae</taxon>
        <taxon>Rhizobium/Agrobacterium group</taxon>
        <taxon>Agrobacterium</taxon>
        <taxon>Agrobacterium tumefaciens complex</taxon>
    </lineage>
</organism>
<dbReference type="STRING" id="1183432.AGR3A_Cc250111"/>
<protein>
    <submittedName>
        <fullName evidence="1">Uncharacterized protein</fullName>
    </submittedName>
</protein>
<dbReference type="EMBL" id="FBWK01000018">
    <property type="protein sequence ID" value="CUX19852.1"/>
    <property type="molecule type" value="Genomic_DNA"/>
</dbReference>
<dbReference type="Proteomes" id="UP000191988">
    <property type="component" value="Unassembled WGS sequence"/>
</dbReference>
<keyword evidence="2" id="KW-1185">Reference proteome</keyword>
<accession>A0A1S7PEC2</accession>
<name>A0A1S7PEC2_9HYPH</name>